<gene>
    <name evidence="1" type="ORF">K8V56_09290</name>
</gene>
<accession>A0A921FYB8</accession>
<reference evidence="1" key="1">
    <citation type="journal article" date="2021" name="PeerJ">
        <title>Extensive microbial diversity within the chicken gut microbiome revealed by metagenomics and culture.</title>
        <authorList>
            <person name="Gilroy R."/>
            <person name="Ravi A."/>
            <person name="Getino M."/>
            <person name="Pursley I."/>
            <person name="Horton D.L."/>
            <person name="Alikhan N.F."/>
            <person name="Baker D."/>
            <person name="Gharbi K."/>
            <person name="Hall N."/>
            <person name="Watson M."/>
            <person name="Adriaenssens E.M."/>
            <person name="Foster-Nyarko E."/>
            <person name="Jarju S."/>
            <person name="Secka A."/>
            <person name="Antonio M."/>
            <person name="Oren A."/>
            <person name="Chaudhuri R.R."/>
            <person name="La Ragione R."/>
            <person name="Hildebrand F."/>
            <person name="Pallen M.J."/>
        </authorList>
    </citation>
    <scope>NUCLEOTIDE SEQUENCE</scope>
    <source>
        <strain evidence="1">CHK171-7178</strain>
    </source>
</reference>
<name>A0A921FYB8_SPOPS</name>
<reference evidence="1" key="2">
    <citation type="submission" date="2021-09" db="EMBL/GenBank/DDBJ databases">
        <authorList>
            <person name="Gilroy R."/>
        </authorList>
    </citation>
    <scope>NUCLEOTIDE SEQUENCE</scope>
    <source>
        <strain evidence="1">CHK171-7178</strain>
    </source>
</reference>
<dbReference type="AlphaFoldDB" id="A0A921FYB8"/>
<evidence type="ECO:0000313" key="1">
    <source>
        <dbReference type="EMBL" id="HJF31955.1"/>
    </source>
</evidence>
<sequence>MSHNSSWNRIPFVTKRISRGKIGVAISFVLMCLILGGCSQDEPHDKNKELIQAYLEYDLNTPNKGAIKAQNDLWKWFEEQKQESGPLSKEYNAYLKDNYGPYFSESGYDQLVSRGQTLVFHLAADKYDYQTTVSKIDIEQSKDTPTNYYFTVNIDYIKNGKDKINAEITGIAILRPDGIEQITYLGDKKMLRMLIMGE</sequence>
<evidence type="ECO:0000313" key="2">
    <source>
        <dbReference type="Proteomes" id="UP000698173"/>
    </source>
</evidence>
<dbReference type="Proteomes" id="UP000698173">
    <property type="component" value="Unassembled WGS sequence"/>
</dbReference>
<proteinExistence type="predicted"/>
<comment type="caution">
    <text evidence="1">The sequence shown here is derived from an EMBL/GenBank/DDBJ whole genome shotgun (WGS) entry which is preliminary data.</text>
</comment>
<protein>
    <submittedName>
        <fullName evidence="1">Uncharacterized protein</fullName>
    </submittedName>
</protein>
<dbReference type="EMBL" id="DYWT01000154">
    <property type="protein sequence ID" value="HJF31955.1"/>
    <property type="molecule type" value="Genomic_DNA"/>
</dbReference>
<organism evidence="1 2">
    <name type="scientific">Sporosarcina psychrophila</name>
    <name type="common">Bacillus psychrophilus</name>
    <dbReference type="NCBI Taxonomy" id="1476"/>
    <lineage>
        <taxon>Bacteria</taxon>
        <taxon>Bacillati</taxon>
        <taxon>Bacillota</taxon>
        <taxon>Bacilli</taxon>
        <taxon>Bacillales</taxon>
        <taxon>Caryophanaceae</taxon>
        <taxon>Sporosarcina</taxon>
    </lineage>
</organism>